<dbReference type="InterPro" id="IPR036736">
    <property type="entry name" value="ACP-like_sf"/>
</dbReference>
<sequence>MNEIGPAGTASPDHEGLDRALLCARVRAEWAEALEHDRFGDDDDFFDLGGHSVLIAGIMANLAKLAGTRLSLRLFFDHPTVNELTDALAFTGAFGALTR</sequence>
<evidence type="ECO:0000259" key="3">
    <source>
        <dbReference type="PROSITE" id="PS50075"/>
    </source>
</evidence>
<dbReference type="InterPro" id="IPR020806">
    <property type="entry name" value="PKS_PP-bd"/>
</dbReference>
<dbReference type="EC" id="6.2.1.3" evidence="4"/>
<evidence type="ECO:0000256" key="2">
    <source>
        <dbReference type="ARBA" id="ARBA00022553"/>
    </source>
</evidence>
<dbReference type="PROSITE" id="PS50075">
    <property type="entry name" value="CARRIER"/>
    <property type="match status" value="1"/>
</dbReference>
<dbReference type="GO" id="GO:0031177">
    <property type="term" value="F:phosphopantetheine binding"/>
    <property type="evidence" value="ECO:0007669"/>
    <property type="project" value="InterPro"/>
</dbReference>
<organism evidence="4">
    <name type="scientific">uncultured bacterium esnapd7</name>
    <dbReference type="NCBI Taxonomy" id="1366614"/>
    <lineage>
        <taxon>Bacteria</taxon>
        <taxon>environmental samples</taxon>
    </lineage>
</organism>
<keyword evidence="1" id="KW-0596">Phosphopantetheine</keyword>
<dbReference type="InterPro" id="IPR009081">
    <property type="entry name" value="PP-bd_ACP"/>
</dbReference>
<evidence type="ECO:0000256" key="1">
    <source>
        <dbReference type="ARBA" id="ARBA00022450"/>
    </source>
</evidence>
<keyword evidence="2" id="KW-0597">Phosphoprotein</keyword>
<dbReference type="EMBL" id="KF264546">
    <property type="protein sequence ID" value="AGS49495.1"/>
    <property type="molecule type" value="Genomic_DNA"/>
</dbReference>
<reference evidence="4" key="1">
    <citation type="journal article" date="2013" name="Proc. Natl. Acad. Sci. U.S.A.">
        <title>Mapping gene clusters within arrayed metagenomic libraries to expand the structural diversity of biomedically relevant natural products.</title>
        <authorList>
            <person name="Owen J.G."/>
            <person name="Reddy B.V."/>
            <person name="Ternei M.A."/>
            <person name="Charlop-Powers Z."/>
            <person name="Calle P.Y."/>
            <person name="Kim J.H."/>
            <person name="Brady S.F."/>
        </authorList>
    </citation>
    <scope>NUCLEOTIDE SEQUENCE</scope>
</reference>
<evidence type="ECO:0000313" key="4">
    <source>
        <dbReference type="EMBL" id="AGS49495.1"/>
    </source>
</evidence>
<dbReference type="PANTHER" id="PTHR44845:SF6">
    <property type="entry name" value="BETA-ALANINE-ACTIVATING ENZYME"/>
    <property type="match status" value="1"/>
</dbReference>
<dbReference type="PANTHER" id="PTHR44845">
    <property type="entry name" value="CARRIER DOMAIN-CONTAINING PROTEIN"/>
    <property type="match status" value="1"/>
</dbReference>
<dbReference type="Gene3D" id="1.10.1200.10">
    <property type="entry name" value="ACP-like"/>
    <property type="match status" value="1"/>
</dbReference>
<keyword evidence="4" id="KW-0436">Ligase</keyword>
<accession>S5TKP2</accession>
<name>S5TKP2_9BACT</name>
<dbReference type="GO" id="GO:0004467">
    <property type="term" value="F:long-chain fatty acid-CoA ligase activity"/>
    <property type="evidence" value="ECO:0007669"/>
    <property type="project" value="UniProtKB-EC"/>
</dbReference>
<dbReference type="AlphaFoldDB" id="S5TKP2"/>
<dbReference type="SUPFAM" id="SSF47336">
    <property type="entry name" value="ACP-like"/>
    <property type="match status" value="1"/>
</dbReference>
<dbReference type="Pfam" id="PF00550">
    <property type="entry name" value="PP-binding"/>
    <property type="match status" value="1"/>
</dbReference>
<protein>
    <submittedName>
        <fullName evidence="4">Long-chain-fatty-acid--CoA ligase</fullName>
        <ecNumber evidence="4">6.2.1.3</ecNumber>
    </submittedName>
</protein>
<proteinExistence type="predicted"/>
<dbReference type="SMART" id="SM00823">
    <property type="entry name" value="PKS_PP"/>
    <property type="match status" value="1"/>
</dbReference>
<feature type="domain" description="Carrier" evidence="3">
    <location>
        <begin position="17"/>
        <end position="92"/>
    </location>
</feature>